<dbReference type="AlphaFoldDB" id="A0AAN8VQQ9"/>
<dbReference type="EMBL" id="JBAMMX010000008">
    <property type="protein sequence ID" value="KAK6934326.1"/>
    <property type="molecule type" value="Genomic_DNA"/>
</dbReference>
<proteinExistence type="predicted"/>
<dbReference type="InterPro" id="IPR008480">
    <property type="entry name" value="DUF761_pln"/>
</dbReference>
<name>A0AAN8VQQ9_9MAGN</name>
<sequence>MSSLFNKITNLLVAAGRIVLYSGPTHQLCTVRPIPTLSLYPKSNGPRHQKNCTLRLQLYKPSLLNFYDILRNNSRRSVFYPSGFLTVLLKAPGNSKINSDRRKPHGRQINPGESSSSAAHEKMIKKSDTFSVSSSSTNSSSGTAKLRRQPSLSQDELNRRVEAFIKKFSEEMRLQRQESLNQNKEMIGRGAG</sequence>
<evidence type="ECO:0000313" key="3">
    <source>
        <dbReference type="Proteomes" id="UP001370490"/>
    </source>
</evidence>
<organism evidence="2 3">
    <name type="scientific">Dillenia turbinata</name>
    <dbReference type="NCBI Taxonomy" id="194707"/>
    <lineage>
        <taxon>Eukaryota</taxon>
        <taxon>Viridiplantae</taxon>
        <taxon>Streptophyta</taxon>
        <taxon>Embryophyta</taxon>
        <taxon>Tracheophyta</taxon>
        <taxon>Spermatophyta</taxon>
        <taxon>Magnoliopsida</taxon>
        <taxon>eudicotyledons</taxon>
        <taxon>Gunneridae</taxon>
        <taxon>Pentapetalae</taxon>
        <taxon>Dilleniales</taxon>
        <taxon>Dilleniaceae</taxon>
        <taxon>Dillenia</taxon>
    </lineage>
</organism>
<accession>A0AAN8VQQ9</accession>
<feature type="compositionally biased region" description="Basic and acidic residues" evidence="1">
    <location>
        <begin position="119"/>
        <end position="128"/>
    </location>
</feature>
<feature type="region of interest" description="Disordered" evidence="1">
    <location>
        <begin position="95"/>
        <end position="156"/>
    </location>
</feature>
<protein>
    <submittedName>
        <fullName evidence="2">Uncharacterized protein</fullName>
    </submittedName>
</protein>
<evidence type="ECO:0000313" key="2">
    <source>
        <dbReference type="EMBL" id="KAK6934326.1"/>
    </source>
</evidence>
<comment type="caution">
    <text evidence="2">The sequence shown here is derived from an EMBL/GenBank/DDBJ whole genome shotgun (WGS) entry which is preliminary data.</text>
</comment>
<evidence type="ECO:0000256" key="1">
    <source>
        <dbReference type="SAM" id="MobiDB-lite"/>
    </source>
</evidence>
<dbReference type="PANTHER" id="PTHR33098:SF117">
    <property type="entry name" value="COTTON FIBER (DUF761)"/>
    <property type="match status" value="1"/>
</dbReference>
<gene>
    <name evidence="2" type="ORF">RJ641_034481</name>
</gene>
<dbReference type="PANTHER" id="PTHR33098">
    <property type="entry name" value="COTTON FIBER (DUF761)"/>
    <property type="match status" value="1"/>
</dbReference>
<reference evidence="2 3" key="1">
    <citation type="submission" date="2023-12" db="EMBL/GenBank/DDBJ databases">
        <title>A high-quality genome assembly for Dillenia turbinata (Dilleniales).</title>
        <authorList>
            <person name="Chanderbali A."/>
        </authorList>
    </citation>
    <scope>NUCLEOTIDE SEQUENCE [LARGE SCALE GENOMIC DNA]</scope>
    <source>
        <strain evidence="2">LSX21</strain>
        <tissue evidence="2">Leaf</tissue>
    </source>
</reference>
<dbReference type="Pfam" id="PF05553">
    <property type="entry name" value="DUF761"/>
    <property type="match status" value="1"/>
</dbReference>
<keyword evidence="3" id="KW-1185">Reference proteome</keyword>
<dbReference type="Proteomes" id="UP001370490">
    <property type="component" value="Unassembled WGS sequence"/>
</dbReference>
<feature type="compositionally biased region" description="Low complexity" evidence="1">
    <location>
        <begin position="129"/>
        <end position="143"/>
    </location>
</feature>
<feature type="region of interest" description="Disordered" evidence="1">
    <location>
        <begin position="172"/>
        <end position="192"/>
    </location>
</feature>